<dbReference type="RefSeq" id="WP_345738559.1">
    <property type="nucleotide sequence ID" value="NZ_BAABIA010000011.1"/>
</dbReference>
<accession>A0ABP9PKL9</accession>
<evidence type="ECO:0000313" key="2">
    <source>
        <dbReference type="Proteomes" id="UP001499852"/>
    </source>
</evidence>
<protein>
    <recommendedName>
        <fullName evidence="3">TubC N-terminal docking domain-containing protein</fullName>
    </recommendedName>
</protein>
<reference evidence="2" key="1">
    <citation type="journal article" date="2019" name="Int. J. Syst. Evol. Microbiol.">
        <title>The Global Catalogue of Microorganisms (GCM) 10K type strain sequencing project: providing services to taxonomists for standard genome sequencing and annotation.</title>
        <authorList>
            <consortium name="The Broad Institute Genomics Platform"/>
            <consortium name="The Broad Institute Genome Sequencing Center for Infectious Disease"/>
            <person name="Wu L."/>
            <person name="Ma J."/>
        </authorList>
    </citation>
    <scope>NUCLEOTIDE SEQUENCE [LARGE SCALE GENOMIC DNA]</scope>
    <source>
        <strain evidence="2">JCM 18053</strain>
    </source>
</reference>
<evidence type="ECO:0008006" key="3">
    <source>
        <dbReference type="Google" id="ProtNLM"/>
    </source>
</evidence>
<organism evidence="1 2">
    <name type="scientific">Prosthecobacter algae</name>
    <dbReference type="NCBI Taxonomy" id="1144682"/>
    <lineage>
        <taxon>Bacteria</taxon>
        <taxon>Pseudomonadati</taxon>
        <taxon>Verrucomicrobiota</taxon>
        <taxon>Verrucomicrobiia</taxon>
        <taxon>Verrucomicrobiales</taxon>
        <taxon>Verrucomicrobiaceae</taxon>
        <taxon>Prosthecobacter</taxon>
    </lineage>
</organism>
<keyword evidence="2" id="KW-1185">Reference proteome</keyword>
<sequence length="148" mass="15946">MMTITSNSVSMTGDTARQFARLLLAMRQMGRGLIMQPGGSYVSADGSPLPSEEQISAALAAAEQSRLRARLPGITARQLRLWLHGAGLLEQIPALIAALPEPQRTTAQIEWEFSSDYQRDHPLVTQLGAALGMTSADMDLAWKQAAGL</sequence>
<dbReference type="EMBL" id="BAABIA010000011">
    <property type="protein sequence ID" value="GAA5148144.1"/>
    <property type="molecule type" value="Genomic_DNA"/>
</dbReference>
<dbReference type="Proteomes" id="UP001499852">
    <property type="component" value="Unassembled WGS sequence"/>
</dbReference>
<evidence type="ECO:0000313" key="1">
    <source>
        <dbReference type="EMBL" id="GAA5148144.1"/>
    </source>
</evidence>
<comment type="caution">
    <text evidence="1">The sequence shown here is derived from an EMBL/GenBank/DDBJ whole genome shotgun (WGS) entry which is preliminary data.</text>
</comment>
<proteinExistence type="predicted"/>
<name>A0ABP9PKL9_9BACT</name>
<gene>
    <name evidence="1" type="ORF">GCM10023213_43850</name>
</gene>